<dbReference type="Proteomes" id="UP000325003">
    <property type="component" value="Unassembled WGS sequence"/>
</dbReference>
<keyword evidence="5" id="KW-1185">Reference proteome</keyword>
<feature type="DNA-binding region" description="H-T-H motif" evidence="2">
    <location>
        <begin position="75"/>
        <end position="94"/>
    </location>
</feature>
<evidence type="ECO:0000256" key="2">
    <source>
        <dbReference type="PROSITE-ProRule" id="PRU00335"/>
    </source>
</evidence>
<dbReference type="PANTHER" id="PTHR43479">
    <property type="entry name" value="ACREF/ENVCD OPERON REPRESSOR-RELATED"/>
    <property type="match status" value="1"/>
</dbReference>
<dbReference type="InterPro" id="IPR009057">
    <property type="entry name" value="Homeodomain-like_sf"/>
</dbReference>
<dbReference type="InterPro" id="IPR050624">
    <property type="entry name" value="HTH-type_Tx_Regulator"/>
</dbReference>
<dbReference type="GO" id="GO:0003677">
    <property type="term" value="F:DNA binding"/>
    <property type="evidence" value="ECO:0007669"/>
    <property type="project" value="UniProtKB-UniRule"/>
</dbReference>
<dbReference type="SUPFAM" id="SSF46689">
    <property type="entry name" value="Homeodomain-like"/>
    <property type="match status" value="1"/>
</dbReference>
<dbReference type="Pfam" id="PF00440">
    <property type="entry name" value="TetR_N"/>
    <property type="match status" value="1"/>
</dbReference>
<dbReference type="AlphaFoldDB" id="A0A5B1L8A7"/>
<keyword evidence="1 2" id="KW-0238">DNA-binding</keyword>
<comment type="caution">
    <text evidence="4">The sequence shown here is derived from an EMBL/GenBank/DDBJ whole genome shotgun (WGS) entry which is preliminary data.</text>
</comment>
<evidence type="ECO:0000313" key="5">
    <source>
        <dbReference type="Proteomes" id="UP000325003"/>
    </source>
</evidence>
<dbReference type="InterPro" id="IPR001647">
    <property type="entry name" value="HTH_TetR"/>
</dbReference>
<dbReference type="PANTHER" id="PTHR43479:SF11">
    <property type="entry name" value="ACREF_ENVCD OPERON REPRESSOR-RELATED"/>
    <property type="match status" value="1"/>
</dbReference>
<accession>A0A5B1L8A7</accession>
<reference evidence="4 5" key="1">
    <citation type="submission" date="2019-09" db="EMBL/GenBank/DDBJ databases">
        <title>Nocardioides panacisoli sp. nov., isolated from the soil of a ginseng field.</title>
        <authorList>
            <person name="Cho C."/>
        </authorList>
    </citation>
    <scope>NUCLEOTIDE SEQUENCE [LARGE SCALE GENOMIC DNA]</scope>
    <source>
        <strain evidence="4 5">BN130099</strain>
    </source>
</reference>
<evidence type="ECO:0000256" key="1">
    <source>
        <dbReference type="ARBA" id="ARBA00023125"/>
    </source>
</evidence>
<evidence type="ECO:0000259" key="3">
    <source>
        <dbReference type="PROSITE" id="PS50977"/>
    </source>
</evidence>
<gene>
    <name evidence="4" type="ORF">F0U44_16585</name>
</gene>
<dbReference type="PROSITE" id="PS50977">
    <property type="entry name" value="HTH_TETR_2"/>
    <property type="match status" value="1"/>
</dbReference>
<organism evidence="4 5">
    <name type="scientific">Nocardioides humilatus</name>
    <dbReference type="NCBI Taxonomy" id="2607660"/>
    <lineage>
        <taxon>Bacteria</taxon>
        <taxon>Bacillati</taxon>
        <taxon>Actinomycetota</taxon>
        <taxon>Actinomycetes</taxon>
        <taxon>Propionibacteriales</taxon>
        <taxon>Nocardioidaceae</taxon>
        <taxon>Nocardioides</taxon>
    </lineage>
</organism>
<dbReference type="EMBL" id="VUJV01000006">
    <property type="protein sequence ID" value="KAA1416805.1"/>
    <property type="molecule type" value="Genomic_DNA"/>
</dbReference>
<reference evidence="4 5" key="2">
    <citation type="submission" date="2019-09" db="EMBL/GenBank/DDBJ databases">
        <authorList>
            <person name="Jin C."/>
        </authorList>
    </citation>
    <scope>NUCLEOTIDE SEQUENCE [LARGE SCALE GENOMIC DNA]</scope>
    <source>
        <strain evidence="4 5">BN130099</strain>
    </source>
</reference>
<feature type="domain" description="HTH tetR-type" evidence="3">
    <location>
        <begin position="52"/>
        <end position="112"/>
    </location>
</feature>
<sequence>MAPQRRPCRRRFLLAHALRLQSEGTCRQDVSVESAKVTPRRYGGKSAEQRRAERRAQLVEAALEIWQEQGWAAVTMRGVCAKAGLTDRYFYESFTDRDALLGTIWDQMRDETLGMLLDAITGVADQDALSQLRAAVDAVVHHIADEPARAQIIFGDHDGSAVLEQRRRDTVQMATDLMIGMATQFLRDDADLKALRINVLLGIGGFVELMLAWRSGLLEATTDEIVGHLSDVGAALADRFLRPGPPPER</sequence>
<dbReference type="Gene3D" id="1.10.357.10">
    <property type="entry name" value="Tetracycline Repressor, domain 2"/>
    <property type="match status" value="1"/>
</dbReference>
<proteinExistence type="predicted"/>
<name>A0A5B1L8A7_9ACTN</name>
<evidence type="ECO:0000313" key="4">
    <source>
        <dbReference type="EMBL" id="KAA1416805.1"/>
    </source>
</evidence>
<protein>
    <submittedName>
        <fullName evidence="4">TetR/AcrR family transcriptional regulator</fullName>
    </submittedName>
</protein>